<evidence type="ECO:0000256" key="1">
    <source>
        <dbReference type="SAM" id="MobiDB-lite"/>
    </source>
</evidence>
<accession>A0A2P2LPX3</accession>
<evidence type="ECO:0000313" key="2">
    <source>
        <dbReference type="EMBL" id="MBX20027.1"/>
    </source>
</evidence>
<dbReference type="EMBL" id="GGEC01039543">
    <property type="protein sequence ID" value="MBX20027.1"/>
    <property type="molecule type" value="Transcribed_RNA"/>
</dbReference>
<name>A0A2P2LPX3_RHIMU</name>
<organism evidence="2">
    <name type="scientific">Rhizophora mucronata</name>
    <name type="common">Asiatic mangrove</name>
    <dbReference type="NCBI Taxonomy" id="61149"/>
    <lineage>
        <taxon>Eukaryota</taxon>
        <taxon>Viridiplantae</taxon>
        <taxon>Streptophyta</taxon>
        <taxon>Embryophyta</taxon>
        <taxon>Tracheophyta</taxon>
        <taxon>Spermatophyta</taxon>
        <taxon>Magnoliopsida</taxon>
        <taxon>eudicotyledons</taxon>
        <taxon>Gunneridae</taxon>
        <taxon>Pentapetalae</taxon>
        <taxon>rosids</taxon>
        <taxon>fabids</taxon>
        <taxon>Malpighiales</taxon>
        <taxon>Rhizophoraceae</taxon>
        <taxon>Rhizophora</taxon>
    </lineage>
</organism>
<dbReference type="AlphaFoldDB" id="A0A2P2LPX3"/>
<proteinExistence type="predicted"/>
<protein>
    <submittedName>
        <fullName evidence="2">Sulfate transporter</fullName>
    </submittedName>
</protein>
<feature type="compositionally biased region" description="Polar residues" evidence="1">
    <location>
        <begin position="54"/>
        <end position="70"/>
    </location>
</feature>
<sequence length="92" mass="9838">MAEALVKPEITEWLIKRISHPSLRSPITHSSIPTISANNIASSVYSLSDDSTSEPKTLETSSETNATGPTASCRDDPNAAYTNTGTKPEYSP</sequence>
<reference evidence="2" key="1">
    <citation type="submission" date="2018-02" db="EMBL/GenBank/DDBJ databases">
        <title>Rhizophora mucronata_Transcriptome.</title>
        <authorList>
            <person name="Meera S.P."/>
            <person name="Sreeshan A."/>
            <person name="Augustine A."/>
        </authorList>
    </citation>
    <scope>NUCLEOTIDE SEQUENCE</scope>
    <source>
        <tissue evidence="2">Leaf</tissue>
    </source>
</reference>
<feature type="region of interest" description="Disordered" evidence="1">
    <location>
        <begin position="46"/>
        <end position="92"/>
    </location>
</feature>